<reference evidence="1" key="3">
    <citation type="submission" date="2025-09" db="UniProtKB">
        <authorList>
            <consortium name="Ensembl"/>
        </authorList>
    </citation>
    <scope>IDENTIFICATION</scope>
</reference>
<evidence type="ECO:0000313" key="1">
    <source>
        <dbReference type="Ensembl" id="ENSCSAVP00000006380.1"/>
    </source>
</evidence>
<dbReference type="InParanoid" id="H2YM28"/>
<dbReference type="PRINTS" id="PR00074">
    <property type="entry name" value="LYSYLOXIDASE"/>
</dbReference>
<dbReference type="GO" id="GO:0005507">
    <property type="term" value="F:copper ion binding"/>
    <property type="evidence" value="ECO:0007669"/>
    <property type="project" value="InterPro"/>
</dbReference>
<protein>
    <recommendedName>
        <fullName evidence="3">Lysyl oxidase homolog</fullName>
    </recommendedName>
</protein>
<dbReference type="GeneTree" id="ENSGT00940000154779"/>
<name>H2YM28_CIOSA</name>
<dbReference type="InterPro" id="IPR050912">
    <property type="entry name" value="LOX-like_protein"/>
</dbReference>
<proteinExistence type="predicted"/>
<reference evidence="2" key="1">
    <citation type="submission" date="2003-08" db="EMBL/GenBank/DDBJ databases">
        <authorList>
            <person name="Birren B."/>
            <person name="Nusbaum C."/>
            <person name="Abebe A."/>
            <person name="Abouelleil A."/>
            <person name="Adekoya E."/>
            <person name="Ait-zahra M."/>
            <person name="Allen N."/>
            <person name="Allen T."/>
            <person name="An P."/>
            <person name="Anderson M."/>
            <person name="Anderson S."/>
            <person name="Arachchi H."/>
            <person name="Armbruster J."/>
            <person name="Bachantsang P."/>
            <person name="Baldwin J."/>
            <person name="Barry A."/>
            <person name="Bayul T."/>
            <person name="Blitshsteyn B."/>
            <person name="Bloom T."/>
            <person name="Blye J."/>
            <person name="Boguslavskiy L."/>
            <person name="Borowsky M."/>
            <person name="Boukhgalter B."/>
            <person name="Brunache A."/>
            <person name="Butler J."/>
            <person name="Calixte N."/>
            <person name="Calvo S."/>
            <person name="Camarata J."/>
            <person name="Campo K."/>
            <person name="Chang J."/>
            <person name="Cheshatsang Y."/>
            <person name="Citroen M."/>
            <person name="Collymore A."/>
            <person name="Considine T."/>
            <person name="Cook A."/>
            <person name="Cooke P."/>
            <person name="Corum B."/>
            <person name="Cuomo C."/>
            <person name="David R."/>
            <person name="Dawoe T."/>
            <person name="Degray S."/>
            <person name="Dodge S."/>
            <person name="Dooley K."/>
            <person name="Dorje P."/>
            <person name="Dorjee K."/>
            <person name="Dorris L."/>
            <person name="Duffey N."/>
            <person name="Dupes A."/>
            <person name="Elkins T."/>
            <person name="Engels R."/>
            <person name="Erickson J."/>
            <person name="Farina A."/>
            <person name="Faro S."/>
            <person name="Ferreira P."/>
            <person name="Fischer H."/>
            <person name="Fitzgerald M."/>
            <person name="Foley K."/>
            <person name="Gage D."/>
            <person name="Galagan J."/>
            <person name="Gearin G."/>
            <person name="Gnerre S."/>
            <person name="Gnirke A."/>
            <person name="Goyette A."/>
            <person name="Graham J."/>
            <person name="Grandbois E."/>
            <person name="Gyaltsen K."/>
            <person name="Hafez N."/>
            <person name="Hagopian D."/>
            <person name="Hagos B."/>
            <person name="Hall J."/>
            <person name="Hatcher B."/>
            <person name="Heller A."/>
            <person name="Higgins H."/>
            <person name="Honan T."/>
            <person name="Horn A."/>
            <person name="Houde N."/>
            <person name="Hughes L."/>
            <person name="Hulme W."/>
            <person name="Husby E."/>
            <person name="Iliev I."/>
            <person name="Jaffe D."/>
            <person name="Jones C."/>
            <person name="Kamal M."/>
            <person name="Kamat A."/>
            <person name="Kamvysselis M."/>
            <person name="Karlsson E."/>
            <person name="Kells C."/>
            <person name="Kieu A."/>
            <person name="Kisner P."/>
            <person name="Kodira C."/>
            <person name="Kulbokas E."/>
            <person name="Labutti K."/>
            <person name="Lama D."/>
            <person name="Landers T."/>
            <person name="Leger J."/>
            <person name="Levine S."/>
            <person name="Lewis D."/>
            <person name="Lewis T."/>
            <person name="Lindblad-toh K."/>
            <person name="Liu X."/>
            <person name="Lokyitsang T."/>
            <person name="Lokyitsang Y."/>
            <person name="Lucien O."/>
            <person name="Lui A."/>
            <person name="Ma L.J."/>
            <person name="Mabbitt R."/>
            <person name="Macdonald J."/>
            <person name="Maclean C."/>
            <person name="Major J."/>
            <person name="Manning J."/>
            <person name="Marabella R."/>
            <person name="Maru K."/>
            <person name="Matthews C."/>
            <person name="Mauceli E."/>
            <person name="Mccarthy M."/>
            <person name="Mcdonough S."/>
            <person name="Mcghee T."/>
            <person name="Meldrim J."/>
            <person name="Meneus L."/>
            <person name="Mesirov J."/>
            <person name="Mihalev A."/>
            <person name="Mihova T."/>
            <person name="Mikkelsen T."/>
            <person name="Mlenga V."/>
            <person name="Moru K."/>
            <person name="Mozes J."/>
            <person name="Mulrain L."/>
            <person name="Munson G."/>
            <person name="Naylor J."/>
            <person name="Newes C."/>
            <person name="Nguyen C."/>
            <person name="Nguyen N."/>
            <person name="Nguyen T."/>
            <person name="Nicol R."/>
            <person name="Nielsen C."/>
            <person name="Nizzari M."/>
            <person name="Norbu C."/>
            <person name="Norbu N."/>
            <person name="O'donnell P."/>
            <person name="Okoawo O."/>
            <person name="O'leary S."/>
            <person name="Omotosho B."/>
            <person name="O'neill K."/>
            <person name="Osman S."/>
            <person name="Parker S."/>
            <person name="Perrin D."/>
            <person name="Phunkhang P."/>
            <person name="Piqani B."/>
            <person name="Purcell S."/>
            <person name="Rachupka T."/>
            <person name="Ramasamy U."/>
            <person name="Rameau R."/>
            <person name="Ray V."/>
            <person name="Raymond C."/>
            <person name="Retta R."/>
            <person name="Richardson S."/>
            <person name="Rise C."/>
            <person name="Rodriguez J."/>
            <person name="Rogers J."/>
            <person name="Rogov P."/>
            <person name="Rutman M."/>
            <person name="Schupbach R."/>
            <person name="Seaman C."/>
            <person name="Settipalli S."/>
            <person name="Sharpe T."/>
            <person name="Sheridan J."/>
            <person name="Sherpa N."/>
            <person name="Shi J."/>
            <person name="Smirnov S."/>
            <person name="Smith C."/>
            <person name="Sougnez C."/>
            <person name="Spencer B."/>
            <person name="Stalker J."/>
            <person name="Stange-thomann N."/>
            <person name="Stavropoulos S."/>
            <person name="Stetson K."/>
            <person name="Stone C."/>
            <person name="Stone S."/>
            <person name="Stubbs M."/>
            <person name="Talamas J."/>
            <person name="Tchuinga P."/>
            <person name="Tenzing P."/>
            <person name="Tesfaye S."/>
            <person name="Theodore J."/>
            <person name="Thoulutsang Y."/>
            <person name="Topham K."/>
            <person name="Towey S."/>
            <person name="Tsamla T."/>
            <person name="Tsomo N."/>
            <person name="Vallee D."/>
            <person name="Vassiliev H."/>
            <person name="Venkataraman V."/>
            <person name="Vinson J."/>
            <person name="Vo A."/>
            <person name="Wade C."/>
            <person name="Wang S."/>
            <person name="Wangchuk T."/>
            <person name="Wangdi T."/>
            <person name="Whittaker C."/>
            <person name="Wilkinson J."/>
            <person name="Wu Y."/>
            <person name="Wyman D."/>
            <person name="Yadav S."/>
            <person name="Yang S."/>
            <person name="Yang X."/>
            <person name="Yeager S."/>
            <person name="Yee E."/>
            <person name="Young G."/>
            <person name="Zainoun J."/>
            <person name="Zembeck L."/>
            <person name="Zimmer A."/>
            <person name="Zody M."/>
            <person name="Lander E."/>
        </authorList>
    </citation>
    <scope>NUCLEOTIDE SEQUENCE [LARGE SCALE GENOMIC DNA]</scope>
</reference>
<dbReference type="GO" id="GO:0030199">
    <property type="term" value="P:collagen fibril organization"/>
    <property type="evidence" value="ECO:0007669"/>
    <property type="project" value="TreeGrafter"/>
</dbReference>
<dbReference type="PANTHER" id="PTHR45817:SF4">
    <property type="entry name" value="LYSYL OXIDASE-LIKE-RELATED"/>
    <property type="match status" value="1"/>
</dbReference>
<accession>H2YM28</accession>
<dbReference type="InterPro" id="IPR001695">
    <property type="entry name" value="Lysyl_oxidase"/>
</dbReference>
<dbReference type="GO" id="GO:0004720">
    <property type="term" value="F:protein-lysine 6-oxidase activity"/>
    <property type="evidence" value="ECO:0007669"/>
    <property type="project" value="TreeGrafter"/>
</dbReference>
<keyword evidence="2" id="KW-1185">Reference proteome</keyword>
<evidence type="ECO:0000313" key="2">
    <source>
        <dbReference type="Proteomes" id="UP000007875"/>
    </source>
</evidence>
<organism evidence="1 2">
    <name type="scientific">Ciona savignyi</name>
    <name type="common">Pacific transparent sea squirt</name>
    <dbReference type="NCBI Taxonomy" id="51511"/>
    <lineage>
        <taxon>Eukaryota</taxon>
        <taxon>Metazoa</taxon>
        <taxon>Chordata</taxon>
        <taxon>Tunicata</taxon>
        <taxon>Ascidiacea</taxon>
        <taxon>Phlebobranchia</taxon>
        <taxon>Cionidae</taxon>
        <taxon>Ciona</taxon>
    </lineage>
</organism>
<sequence length="204" mass="23596">MRESIWVDVLHMNYLRCAAEERCLSESAYLPANSNTTRKLLRLTTSVWNRGTVDFRPWQTSDRWEWHQCHSHYHSMAEFAHFDILTNDTFERAAQGHKASFCLEDSACQESVTKTYRCTTEPSRSSPQGISRGCADTYYAQYDCQWIDVTDVRPGAYFLRVSLNPLDRIAELDLHNNHGVCHITLEERNAVVHGCFIPDDQFSP</sequence>
<dbReference type="OMA" id="CAFEENC"/>
<reference evidence="1" key="2">
    <citation type="submission" date="2025-08" db="UniProtKB">
        <authorList>
            <consortium name="Ensembl"/>
        </authorList>
    </citation>
    <scope>IDENTIFICATION</scope>
</reference>
<dbReference type="Pfam" id="PF01186">
    <property type="entry name" value="Lysyl_oxidase"/>
    <property type="match status" value="1"/>
</dbReference>
<dbReference type="GO" id="GO:0005615">
    <property type="term" value="C:extracellular space"/>
    <property type="evidence" value="ECO:0007669"/>
    <property type="project" value="TreeGrafter"/>
</dbReference>
<dbReference type="Proteomes" id="UP000007875">
    <property type="component" value="Unassembled WGS sequence"/>
</dbReference>
<dbReference type="AlphaFoldDB" id="H2YM28"/>
<dbReference type="STRING" id="51511.ENSCSAVP00000006380"/>
<dbReference type="PANTHER" id="PTHR45817">
    <property type="entry name" value="LYSYL OXIDASE-LIKE-RELATED"/>
    <property type="match status" value="1"/>
</dbReference>
<dbReference type="HOGENOM" id="CLU_002555_2_0_1"/>
<evidence type="ECO:0008006" key="3">
    <source>
        <dbReference type="Google" id="ProtNLM"/>
    </source>
</evidence>
<dbReference type="Ensembl" id="ENSCSAVT00000006460.1">
    <property type="protein sequence ID" value="ENSCSAVP00000006380.1"/>
    <property type="gene ID" value="ENSCSAVG00000003816.1"/>
</dbReference>